<name>A0A917VFW1_9ACTN</name>
<reference evidence="1" key="2">
    <citation type="submission" date="2020-09" db="EMBL/GenBank/DDBJ databases">
        <authorList>
            <person name="Sun Q."/>
            <person name="Ohkuma M."/>
        </authorList>
    </citation>
    <scope>NUCLEOTIDE SEQUENCE</scope>
    <source>
        <strain evidence="1">JCM 3035</strain>
    </source>
</reference>
<gene>
    <name evidence="1" type="ORF">GCM10010094_36500</name>
</gene>
<sequence>MTLVGVATKRYAVTLPEGLAEEVRRKVGPRRFSEYVAGALMRQWKQDRPEGVEAEQREAPPG</sequence>
<reference evidence="1" key="1">
    <citation type="journal article" date="2014" name="Int. J. Syst. Evol. Microbiol.">
        <title>Complete genome sequence of Corynebacterium casei LMG S-19264T (=DSM 44701T), isolated from a smear-ripened cheese.</title>
        <authorList>
            <consortium name="US DOE Joint Genome Institute (JGI-PGF)"/>
            <person name="Walter F."/>
            <person name="Albersmeier A."/>
            <person name="Kalinowski J."/>
            <person name="Ruckert C."/>
        </authorList>
    </citation>
    <scope>NUCLEOTIDE SEQUENCE</scope>
    <source>
        <strain evidence="1">JCM 3035</strain>
    </source>
</reference>
<protein>
    <submittedName>
        <fullName evidence="1">Uncharacterized protein</fullName>
    </submittedName>
</protein>
<organism evidence="1 2">
    <name type="scientific">Streptomyces flaveus</name>
    <dbReference type="NCBI Taxonomy" id="66370"/>
    <lineage>
        <taxon>Bacteria</taxon>
        <taxon>Bacillati</taxon>
        <taxon>Actinomycetota</taxon>
        <taxon>Actinomycetes</taxon>
        <taxon>Kitasatosporales</taxon>
        <taxon>Streptomycetaceae</taxon>
        <taxon>Streptomyces</taxon>
        <taxon>Streptomyces aurantiacus group</taxon>
    </lineage>
</organism>
<dbReference type="Proteomes" id="UP000637788">
    <property type="component" value="Unassembled WGS sequence"/>
</dbReference>
<comment type="caution">
    <text evidence="1">The sequence shown here is derived from an EMBL/GenBank/DDBJ whole genome shotgun (WGS) entry which is preliminary data.</text>
</comment>
<evidence type="ECO:0000313" key="1">
    <source>
        <dbReference type="EMBL" id="GGK72220.1"/>
    </source>
</evidence>
<dbReference type="AlphaFoldDB" id="A0A917VFW1"/>
<dbReference type="EMBL" id="BMPQ01000008">
    <property type="protein sequence ID" value="GGK72220.1"/>
    <property type="molecule type" value="Genomic_DNA"/>
</dbReference>
<evidence type="ECO:0000313" key="2">
    <source>
        <dbReference type="Proteomes" id="UP000637788"/>
    </source>
</evidence>
<proteinExistence type="predicted"/>
<accession>A0A917VFW1</accession>
<keyword evidence="2" id="KW-1185">Reference proteome</keyword>